<proteinExistence type="predicted"/>
<dbReference type="EMBL" id="AEMG01000016">
    <property type="protein sequence ID" value="EFW91173.1"/>
    <property type="molecule type" value="Genomic_DNA"/>
</dbReference>
<comment type="caution">
    <text evidence="2">The sequence shown here is derived from an EMBL/GenBank/DDBJ whole genome shotgun (WGS) entry which is preliminary data.</text>
</comment>
<evidence type="ECO:0000313" key="3">
    <source>
        <dbReference type="Proteomes" id="UP000003751"/>
    </source>
</evidence>
<dbReference type="AlphaFoldDB" id="E7QW39"/>
<feature type="compositionally biased region" description="Basic and acidic residues" evidence="1">
    <location>
        <begin position="17"/>
        <end position="31"/>
    </location>
</feature>
<protein>
    <submittedName>
        <fullName evidence="2">Uncharacterized protein</fullName>
    </submittedName>
</protein>
<gene>
    <name evidence="2" type="ORF">ZOD2009_15136</name>
</gene>
<name>E7QW39_HALPU</name>
<reference evidence="2 3" key="1">
    <citation type="journal article" date="2014" name="ISME J.">
        <title>Trehalose/2-sulfotrehalose biosynthesis and glycine-betaine uptake are widely spread mechanisms for osmoadaptation in the Halobacteriales.</title>
        <authorList>
            <person name="Youssef N.H."/>
            <person name="Savage-Ashlock K.N."/>
            <person name="McCully A.L."/>
            <person name="Luedtke B."/>
            <person name="Shaw E.I."/>
            <person name="Hoff W.D."/>
            <person name="Elshahed M.S."/>
        </authorList>
    </citation>
    <scope>NUCLEOTIDE SEQUENCE [LARGE SCALE GENOMIC DNA]</scope>
    <source>
        <strain evidence="2 3">DX253</strain>
    </source>
</reference>
<organism evidence="2 3">
    <name type="scientific">Haladaptatus paucihalophilus DX253</name>
    <dbReference type="NCBI Taxonomy" id="797209"/>
    <lineage>
        <taxon>Archaea</taxon>
        <taxon>Methanobacteriati</taxon>
        <taxon>Methanobacteriota</taxon>
        <taxon>Stenosarchaea group</taxon>
        <taxon>Halobacteria</taxon>
        <taxon>Halobacteriales</taxon>
        <taxon>Haladaptataceae</taxon>
        <taxon>Haladaptatus</taxon>
    </lineage>
</organism>
<sequence length="38" mass="4218">MGVQAARSSRAMCATWTERERTSDGETRLTDASRTTAR</sequence>
<evidence type="ECO:0000313" key="2">
    <source>
        <dbReference type="EMBL" id="EFW91173.1"/>
    </source>
</evidence>
<dbReference type="Proteomes" id="UP000003751">
    <property type="component" value="Unassembled WGS sequence"/>
</dbReference>
<accession>E7QW39</accession>
<evidence type="ECO:0000256" key="1">
    <source>
        <dbReference type="SAM" id="MobiDB-lite"/>
    </source>
</evidence>
<feature type="region of interest" description="Disordered" evidence="1">
    <location>
        <begin position="1"/>
        <end position="38"/>
    </location>
</feature>